<organism evidence="9 10">
    <name type="scientific">Streptococcus porcorum</name>
    <dbReference type="NCBI Taxonomy" id="701526"/>
    <lineage>
        <taxon>Bacteria</taxon>
        <taxon>Bacillati</taxon>
        <taxon>Bacillota</taxon>
        <taxon>Bacilli</taxon>
        <taxon>Lactobacillales</taxon>
        <taxon>Streptococcaceae</taxon>
        <taxon>Streptococcus</taxon>
    </lineage>
</organism>
<evidence type="ECO:0000256" key="4">
    <source>
        <dbReference type="ARBA" id="ARBA00022475"/>
    </source>
</evidence>
<evidence type="ECO:0000256" key="7">
    <source>
        <dbReference type="ARBA" id="ARBA00023136"/>
    </source>
</evidence>
<proteinExistence type="inferred from homology"/>
<reference evidence="9 10" key="1">
    <citation type="submission" date="2024-06" db="EMBL/GenBank/DDBJ databases">
        <title>Genomic Encyclopedia of Type Strains, Phase IV (KMG-IV): sequencing the most valuable type-strain genomes for metagenomic binning, comparative biology and taxonomic classification.</title>
        <authorList>
            <person name="Goeker M."/>
        </authorList>
    </citation>
    <scope>NUCLEOTIDE SEQUENCE [LARGE SCALE GENOMIC DNA]</scope>
    <source>
        <strain evidence="9 10">DSM 28302</strain>
    </source>
</reference>
<comment type="subcellular location">
    <subcellularLocation>
        <location evidence="1">Cell membrane</location>
        <topology evidence="1">Multi-pass membrane protein</topology>
    </subcellularLocation>
</comment>
<keyword evidence="4" id="KW-1003">Cell membrane</keyword>
<name>A0ABV2JG18_9STRE</name>
<feature type="transmembrane region" description="Helical" evidence="8">
    <location>
        <begin position="241"/>
        <end position="260"/>
    </location>
</feature>
<feature type="transmembrane region" description="Helical" evidence="8">
    <location>
        <begin position="83"/>
        <end position="108"/>
    </location>
</feature>
<comment type="similarity">
    <text evidence="2">Belongs to the autoinducer-2 exporter (AI-2E) (TC 2.A.86) family.</text>
</comment>
<evidence type="ECO:0000313" key="9">
    <source>
        <dbReference type="EMBL" id="MET3634714.1"/>
    </source>
</evidence>
<evidence type="ECO:0000256" key="8">
    <source>
        <dbReference type="SAM" id="Phobius"/>
    </source>
</evidence>
<feature type="transmembrane region" description="Helical" evidence="8">
    <location>
        <begin position="266"/>
        <end position="284"/>
    </location>
</feature>
<evidence type="ECO:0000256" key="1">
    <source>
        <dbReference type="ARBA" id="ARBA00004651"/>
    </source>
</evidence>
<evidence type="ECO:0000256" key="5">
    <source>
        <dbReference type="ARBA" id="ARBA00022692"/>
    </source>
</evidence>
<gene>
    <name evidence="9" type="ORF">ABID28_001373</name>
</gene>
<keyword evidence="5 8" id="KW-0812">Transmembrane</keyword>
<keyword evidence="6 8" id="KW-1133">Transmembrane helix</keyword>
<evidence type="ECO:0000256" key="3">
    <source>
        <dbReference type="ARBA" id="ARBA00022448"/>
    </source>
</evidence>
<dbReference type="Pfam" id="PF01594">
    <property type="entry name" value="AI-2E_transport"/>
    <property type="match status" value="1"/>
</dbReference>
<accession>A0ABV2JG18</accession>
<keyword evidence="3" id="KW-0813">Transport</keyword>
<dbReference type="PANTHER" id="PTHR21716:SF53">
    <property type="entry name" value="PERMEASE PERM-RELATED"/>
    <property type="match status" value="1"/>
</dbReference>
<feature type="transmembrane region" description="Helical" evidence="8">
    <location>
        <begin position="46"/>
        <end position="71"/>
    </location>
</feature>
<dbReference type="Proteomes" id="UP001549037">
    <property type="component" value="Unassembled WGS sequence"/>
</dbReference>
<dbReference type="PANTHER" id="PTHR21716">
    <property type="entry name" value="TRANSMEMBRANE PROTEIN"/>
    <property type="match status" value="1"/>
</dbReference>
<feature type="transmembrane region" description="Helical" evidence="8">
    <location>
        <begin position="21"/>
        <end position="40"/>
    </location>
</feature>
<feature type="transmembrane region" description="Helical" evidence="8">
    <location>
        <begin position="329"/>
        <end position="354"/>
    </location>
</feature>
<sequence>MFSQEDKKFTLSWFFKWFLNNQAVTVLMVSLLVFLNIFVLTKISFLFTPVLSFLAVIMLPVVISALLYYLLKPIVDLLEKAGASRIVAITLVFIVLSGLLIWGVAVAVPSLVDQILTFADNLPSYLKEGEKQVNLLLKNNQFNAIRPQLENMVNNFSSKAADYAETFSKSAVNWVGNVASLVTRVAVAIMISPFILFYLLRDSGKFKERFIEFLPTKIRQPSLRVLSNINAQLSSYVQGQVTVAIVVAILFSIMFSIIQLRYATTLAIIAGILNMVPYLGSFLAMIPAFILAMVAGPIMVIKVAVVFIIEQTIEGRFVTPLVIGSKLNIHPITILFVLLTAGSMFGVWGVFLAIPIYASVKVILSEIFTWYKAVSGLYVEDIEEVGEGNDK</sequence>
<comment type="caution">
    <text evidence="9">The sequence shown here is derived from an EMBL/GenBank/DDBJ whole genome shotgun (WGS) entry which is preliminary data.</text>
</comment>
<dbReference type="InterPro" id="IPR002549">
    <property type="entry name" value="AI-2E-like"/>
</dbReference>
<feature type="transmembrane region" description="Helical" evidence="8">
    <location>
        <begin position="181"/>
        <end position="200"/>
    </location>
</feature>
<protein>
    <submittedName>
        <fullName evidence="9">PurR-regulated permease PerM</fullName>
    </submittedName>
</protein>
<evidence type="ECO:0000313" key="10">
    <source>
        <dbReference type="Proteomes" id="UP001549037"/>
    </source>
</evidence>
<keyword evidence="7 8" id="KW-0472">Membrane</keyword>
<dbReference type="RefSeq" id="WP_354369291.1">
    <property type="nucleotide sequence ID" value="NZ_JBEPLN010000023.1"/>
</dbReference>
<evidence type="ECO:0000256" key="2">
    <source>
        <dbReference type="ARBA" id="ARBA00009773"/>
    </source>
</evidence>
<keyword evidence="10" id="KW-1185">Reference proteome</keyword>
<feature type="transmembrane region" description="Helical" evidence="8">
    <location>
        <begin position="289"/>
        <end position="309"/>
    </location>
</feature>
<dbReference type="EMBL" id="JBEPLN010000023">
    <property type="protein sequence ID" value="MET3634714.1"/>
    <property type="molecule type" value="Genomic_DNA"/>
</dbReference>
<evidence type="ECO:0000256" key="6">
    <source>
        <dbReference type="ARBA" id="ARBA00022989"/>
    </source>
</evidence>